<name>A0A376GXJ4_ENTGA</name>
<accession>A0A376GXJ4</accession>
<keyword evidence="2" id="KW-1185">Reference proteome</keyword>
<dbReference type="EMBL" id="UFYW01000001">
    <property type="protein sequence ID" value="STD82120.1"/>
    <property type="molecule type" value="Genomic_DNA"/>
</dbReference>
<organism evidence="1 2">
    <name type="scientific">Enterococcus gallinarum</name>
    <dbReference type="NCBI Taxonomy" id="1353"/>
    <lineage>
        <taxon>Bacteria</taxon>
        <taxon>Bacillati</taxon>
        <taxon>Bacillota</taxon>
        <taxon>Bacilli</taxon>
        <taxon>Lactobacillales</taxon>
        <taxon>Enterococcaceae</taxon>
        <taxon>Enterococcus</taxon>
    </lineage>
</organism>
<gene>
    <name evidence="1" type="ORF">NCTC12360_00539</name>
</gene>
<evidence type="ECO:0000313" key="2">
    <source>
        <dbReference type="Proteomes" id="UP000254807"/>
    </source>
</evidence>
<protein>
    <submittedName>
        <fullName evidence="1">Uncharacterized protein</fullName>
    </submittedName>
</protein>
<reference evidence="1 2" key="1">
    <citation type="submission" date="2018-06" db="EMBL/GenBank/DDBJ databases">
        <authorList>
            <consortium name="Pathogen Informatics"/>
            <person name="Doyle S."/>
        </authorList>
    </citation>
    <scope>NUCLEOTIDE SEQUENCE [LARGE SCALE GENOMIC DNA]</scope>
    <source>
        <strain evidence="1 2">NCTC12360</strain>
    </source>
</reference>
<dbReference type="Proteomes" id="UP000254807">
    <property type="component" value="Unassembled WGS sequence"/>
</dbReference>
<dbReference type="AlphaFoldDB" id="A0A376GXJ4"/>
<proteinExistence type="predicted"/>
<sequence length="31" mass="3412">MTLFVVDSQNTLGKSVREAGSYNVTILHDSE</sequence>
<evidence type="ECO:0000313" key="1">
    <source>
        <dbReference type="EMBL" id="STD82120.1"/>
    </source>
</evidence>